<feature type="active site" description="Charge relay system" evidence="2">
    <location>
        <position position="257"/>
    </location>
</feature>
<name>A0A5N5SKZ0_9CRUS</name>
<comment type="caution">
    <text evidence="5">The sequence shown here is derived from an EMBL/GenBank/DDBJ whole genome shotgun (WGS) entry which is preliminary data.</text>
</comment>
<sequence>MGPIVALHPPPSVFNYQRFMKKDVTTPLVVNFQLLKGHVNQEEAMAPDPSIVLDSVKHERVYMTEKTTRIPVREGRLRGTLFIPEGEGPFPGVIDLFGTNGGLLEYRSAQFAARGIASLTLAYFAFEDLPKEMKENDLSYFEEGIDYLLSHPKVKKNGVVVVGVSKGGDIACSMGAFLPKVKGVVSINSLAVNAMCPLKYKDMIIPELPFHAEKVKFLGPNVISSYEMSSDSEDFPEAHIPMHKSDAEFLFICAKEDGNWKTIPQIFQVIKYDGAGHLIEPGYAPFSFATYHKTVPGGALFWGGNAKDHSVAQVDSWKKILEFIKRILV</sequence>
<dbReference type="Gene3D" id="2.60.40.2240">
    <property type="entry name" value="Acyl-CoA thioester hydrolase/BAAT N-terminal domain"/>
    <property type="match status" value="1"/>
</dbReference>
<feature type="domain" description="BAAT/Acyl-CoA thioester hydrolase C-terminal" evidence="4">
    <location>
        <begin position="137"/>
        <end position="262"/>
    </location>
</feature>
<comment type="similarity">
    <text evidence="1">Belongs to the C/M/P thioester hydrolase family.</text>
</comment>
<proteinExistence type="inferred from homology"/>
<dbReference type="OrthoDB" id="6347013at2759"/>
<evidence type="ECO:0000256" key="2">
    <source>
        <dbReference type="PIRSR" id="PIRSR016521-1"/>
    </source>
</evidence>
<evidence type="ECO:0000313" key="5">
    <source>
        <dbReference type="EMBL" id="KAB7494656.1"/>
    </source>
</evidence>
<gene>
    <name evidence="5" type="ORF">Anas_04980</name>
</gene>
<dbReference type="InterPro" id="IPR014940">
    <property type="entry name" value="BAAT_C"/>
</dbReference>
<dbReference type="EMBL" id="SEYY01023702">
    <property type="protein sequence ID" value="KAB7494656.1"/>
    <property type="molecule type" value="Genomic_DNA"/>
</dbReference>
<dbReference type="InterPro" id="IPR016662">
    <property type="entry name" value="Acyl-CoA_thioEstase_long-chain"/>
</dbReference>
<evidence type="ECO:0000313" key="6">
    <source>
        <dbReference type="Proteomes" id="UP000326759"/>
    </source>
</evidence>
<dbReference type="Pfam" id="PF04775">
    <property type="entry name" value="Bile_Hydr_Trans"/>
    <property type="match status" value="1"/>
</dbReference>
<dbReference type="FunFam" id="3.40.50.1820:FF:000024">
    <property type="entry name" value="acyl-coenzyme A thioesterase 4"/>
    <property type="match status" value="1"/>
</dbReference>
<dbReference type="PANTHER" id="PTHR10824">
    <property type="entry name" value="ACYL-COENZYME A THIOESTERASE-RELATED"/>
    <property type="match status" value="1"/>
</dbReference>
<dbReference type="GO" id="GO:0006637">
    <property type="term" value="P:acyl-CoA metabolic process"/>
    <property type="evidence" value="ECO:0007669"/>
    <property type="project" value="InterPro"/>
</dbReference>
<feature type="active site" description="Charge relay system" evidence="2">
    <location>
        <position position="277"/>
    </location>
</feature>
<evidence type="ECO:0000259" key="3">
    <source>
        <dbReference type="Pfam" id="PF04775"/>
    </source>
</evidence>
<feature type="active site" description="Charge relay system" evidence="2">
    <location>
        <position position="165"/>
    </location>
</feature>
<dbReference type="AlphaFoldDB" id="A0A5N5SKZ0"/>
<evidence type="ECO:0008006" key="7">
    <source>
        <dbReference type="Google" id="ProtNLM"/>
    </source>
</evidence>
<dbReference type="SUPFAM" id="SSF53474">
    <property type="entry name" value="alpha/beta-Hydrolases"/>
    <property type="match status" value="1"/>
</dbReference>
<dbReference type="Gene3D" id="3.40.50.1820">
    <property type="entry name" value="alpha/beta hydrolase"/>
    <property type="match status" value="1"/>
</dbReference>
<protein>
    <recommendedName>
        <fullName evidence="7">Acyl-coenzyme A thioesterase 1</fullName>
    </recommendedName>
</protein>
<dbReference type="InterPro" id="IPR006862">
    <property type="entry name" value="Thio_Ohase/aa_AcTrfase"/>
</dbReference>
<organism evidence="5 6">
    <name type="scientific">Armadillidium nasatum</name>
    <dbReference type="NCBI Taxonomy" id="96803"/>
    <lineage>
        <taxon>Eukaryota</taxon>
        <taxon>Metazoa</taxon>
        <taxon>Ecdysozoa</taxon>
        <taxon>Arthropoda</taxon>
        <taxon>Crustacea</taxon>
        <taxon>Multicrustacea</taxon>
        <taxon>Malacostraca</taxon>
        <taxon>Eumalacostraca</taxon>
        <taxon>Peracarida</taxon>
        <taxon>Isopoda</taxon>
        <taxon>Oniscidea</taxon>
        <taxon>Crinocheta</taxon>
        <taxon>Armadillidiidae</taxon>
        <taxon>Armadillidium</taxon>
    </lineage>
</organism>
<dbReference type="GO" id="GO:0006631">
    <property type="term" value="P:fatty acid metabolic process"/>
    <property type="evidence" value="ECO:0007669"/>
    <property type="project" value="TreeGrafter"/>
</dbReference>
<dbReference type="Proteomes" id="UP000326759">
    <property type="component" value="Unassembled WGS sequence"/>
</dbReference>
<dbReference type="PIRSF" id="PIRSF016521">
    <property type="entry name" value="Acyl-CoA_hydro"/>
    <property type="match status" value="1"/>
</dbReference>
<keyword evidence="6" id="KW-1185">Reference proteome</keyword>
<feature type="domain" description="Acyl-CoA thioester hydrolase/bile acid-CoA amino acid N-acetyltransferase" evidence="3">
    <location>
        <begin position="1"/>
        <end position="74"/>
    </location>
</feature>
<dbReference type="InterPro" id="IPR042490">
    <property type="entry name" value="Thio_Ohase/BAAT_N"/>
</dbReference>
<dbReference type="Pfam" id="PF08840">
    <property type="entry name" value="BAAT_C"/>
    <property type="match status" value="2"/>
</dbReference>
<dbReference type="InterPro" id="IPR029058">
    <property type="entry name" value="AB_hydrolase_fold"/>
</dbReference>
<feature type="domain" description="BAAT/Acyl-CoA thioester hydrolase C-terminal" evidence="4">
    <location>
        <begin position="267"/>
        <end position="328"/>
    </location>
</feature>
<reference evidence="5 6" key="1">
    <citation type="journal article" date="2019" name="PLoS Biol.">
        <title>Sex chromosomes control vertical transmission of feminizing Wolbachia symbionts in an isopod.</title>
        <authorList>
            <person name="Becking T."/>
            <person name="Chebbi M.A."/>
            <person name="Giraud I."/>
            <person name="Moumen B."/>
            <person name="Laverre T."/>
            <person name="Caubet Y."/>
            <person name="Peccoud J."/>
            <person name="Gilbert C."/>
            <person name="Cordaux R."/>
        </authorList>
    </citation>
    <scope>NUCLEOTIDE SEQUENCE [LARGE SCALE GENOMIC DNA]</scope>
    <source>
        <strain evidence="5">ANa2</strain>
        <tissue evidence="5">Whole body excluding digestive tract and cuticle</tissue>
    </source>
</reference>
<dbReference type="PANTHER" id="PTHR10824:SF4">
    <property type="entry name" value="ACYL-COENZYME A THIOESTERASE 1-LIKE"/>
    <property type="match status" value="1"/>
</dbReference>
<dbReference type="GO" id="GO:0047617">
    <property type="term" value="F:fatty acyl-CoA hydrolase activity"/>
    <property type="evidence" value="ECO:0007669"/>
    <property type="project" value="TreeGrafter"/>
</dbReference>
<evidence type="ECO:0000259" key="4">
    <source>
        <dbReference type="Pfam" id="PF08840"/>
    </source>
</evidence>
<accession>A0A5N5SKZ0</accession>
<evidence type="ECO:0000256" key="1">
    <source>
        <dbReference type="ARBA" id="ARBA00006538"/>
    </source>
</evidence>